<dbReference type="Proteomes" id="UP000319040">
    <property type="component" value="Unassembled WGS sequence"/>
</dbReference>
<gene>
    <name evidence="1" type="ORF">SAMN06265379_107174</name>
</gene>
<sequence>MLIYRQAQNNKPTIQNKTLLKICLNILREETLALDAEEVDAAEVWEWDNKTISETDFNFILERPF</sequence>
<reference evidence="1 2" key="1">
    <citation type="submission" date="2017-05" db="EMBL/GenBank/DDBJ databases">
        <authorList>
            <person name="Varghese N."/>
            <person name="Submissions S."/>
        </authorList>
    </citation>
    <scope>NUCLEOTIDE SEQUENCE [LARGE SCALE GENOMIC DNA]</scope>
    <source>
        <strain evidence="1 2">DSM 27040</strain>
    </source>
</reference>
<accession>A0A521E441</accession>
<keyword evidence="2" id="KW-1185">Reference proteome</keyword>
<dbReference type="EMBL" id="FXTB01000007">
    <property type="protein sequence ID" value="SMO78708.1"/>
    <property type="molecule type" value="Genomic_DNA"/>
</dbReference>
<protein>
    <submittedName>
        <fullName evidence="1">Uncharacterized protein</fullName>
    </submittedName>
</protein>
<evidence type="ECO:0000313" key="2">
    <source>
        <dbReference type="Proteomes" id="UP000319040"/>
    </source>
</evidence>
<dbReference type="RefSeq" id="WP_142534048.1">
    <property type="nucleotide sequence ID" value="NZ_FXTB01000007.1"/>
</dbReference>
<organism evidence="1 2">
    <name type="scientific">Saccharicrinis carchari</name>
    <dbReference type="NCBI Taxonomy" id="1168039"/>
    <lineage>
        <taxon>Bacteria</taxon>
        <taxon>Pseudomonadati</taxon>
        <taxon>Bacteroidota</taxon>
        <taxon>Bacteroidia</taxon>
        <taxon>Marinilabiliales</taxon>
        <taxon>Marinilabiliaceae</taxon>
        <taxon>Saccharicrinis</taxon>
    </lineage>
</organism>
<name>A0A521E441_SACCC</name>
<proteinExistence type="predicted"/>
<evidence type="ECO:0000313" key="1">
    <source>
        <dbReference type="EMBL" id="SMO78708.1"/>
    </source>
</evidence>
<dbReference type="AlphaFoldDB" id="A0A521E441"/>